<dbReference type="InterPro" id="IPR001650">
    <property type="entry name" value="Helicase_C-like"/>
</dbReference>
<evidence type="ECO:0000313" key="7">
    <source>
        <dbReference type="Proteomes" id="UP000799424"/>
    </source>
</evidence>
<dbReference type="PROSITE" id="PS51192">
    <property type="entry name" value="HELICASE_ATP_BIND_1"/>
    <property type="match status" value="1"/>
</dbReference>
<dbReference type="SMART" id="SM00490">
    <property type="entry name" value="HELICc"/>
    <property type="match status" value="1"/>
</dbReference>
<accession>A0A6A7AMH4</accession>
<dbReference type="GO" id="GO:0005634">
    <property type="term" value="C:nucleus"/>
    <property type="evidence" value="ECO:0007669"/>
    <property type="project" value="TreeGrafter"/>
</dbReference>
<dbReference type="PANTHER" id="PTHR45626:SF22">
    <property type="entry name" value="DNA REPAIR PROTEIN RAD5"/>
    <property type="match status" value="1"/>
</dbReference>
<dbReference type="InterPro" id="IPR000330">
    <property type="entry name" value="SNF2_N"/>
</dbReference>
<evidence type="ECO:0000256" key="2">
    <source>
        <dbReference type="ARBA" id="ARBA00022801"/>
    </source>
</evidence>
<proteinExistence type="predicted"/>
<organism evidence="6 7">
    <name type="scientific">Ophiobolus disseminans</name>
    <dbReference type="NCBI Taxonomy" id="1469910"/>
    <lineage>
        <taxon>Eukaryota</taxon>
        <taxon>Fungi</taxon>
        <taxon>Dikarya</taxon>
        <taxon>Ascomycota</taxon>
        <taxon>Pezizomycotina</taxon>
        <taxon>Dothideomycetes</taxon>
        <taxon>Pleosporomycetidae</taxon>
        <taxon>Pleosporales</taxon>
        <taxon>Pleosporineae</taxon>
        <taxon>Phaeosphaeriaceae</taxon>
        <taxon>Ophiobolus</taxon>
    </lineage>
</organism>
<dbReference type="OrthoDB" id="448448at2759"/>
<keyword evidence="2" id="KW-0378">Hydrolase</keyword>
<dbReference type="Proteomes" id="UP000799424">
    <property type="component" value="Unassembled WGS sequence"/>
</dbReference>
<dbReference type="Gene3D" id="3.40.50.10810">
    <property type="entry name" value="Tandem AAA-ATPase domain"/>
    <property type="match status" value="1"/>
</dbReference>
<dbReference type="SUPFAM" id="SSF52540">
    <property type="entry name" value="P-loop containing nucleoside triphosphate hydrolases"/>
    <property type="match status" value="2"/>
</dbReference>
<dbReference type="GO" id="GO:0005524">
    <property type="term" value="F:ATP binding"/>
    <property type="evidence" value="ECO:0007669"/>
    <property type="project" value="UniProtKB-KW"/>
</dbReference>
<evidence type="ECO:0000259" key="5">
    <source>
        <dbReference type="PROSITE" id="PS51194"/>
    </source>
</evidence>
<dbReference type="InterPro" id="IPR038718">
    <property type="entry name" value="SNF2-like_sf"/>
</dbReference>
<dbReference type="CDD" id="cd18008">
    <property type="entry name" value="DEXDc_SHPRH-like"/>
    <property type="match status" value="1"/>
</dbReference>
<dbReference type="EMBL" id="MU006216">
    <property type="protein sequence ID" value="KAF2833695.1"/>
    <property type="molecule type" value="Genomic_DNA"/>
</dbReference>
<dbReference type="SMART" id="SM00487">
    <property type="entry name" value="DEXDc"/>
    <property type="match status" value="1"/>
</dbReference>
<dbReference type="GO" id="GO:0006281">
    <property type="term" value="P:DNA repair"/>
    <property type="evidence" value="ECO:0007669"/>
    <property type="project" value="TreeGrafter"/>
</dbReference>
<sequence>MSDLVPNIMIEHVAGPPLKRRRLNVPPLDAAGNSPCLLEVDTAAPTPSDFTAHGHICEDTIVCFGMIIDQPVTGPADGALSPSLAHETIVYEPPHTLRHSNGIDIFGQLHARAGEILRILAADGELILQLALSAFPIAAEPDTKLSQRATRFLGIIIYGPRHRFSDVGDFVTKCGHFLEDPIGCNRNAPYMNPQCLFSLHESPPMTYDLQHMQQQSVDTFTRTSADILAVFETTDSIKESDNPTALRTCLKAYQRQALTFFLRRERGLHPTEDGFGIWSRRSSEGKTHYVNVITGEMRSQPGPMWRGGLLADEMGVGKTLSMIALIASDKDANATGTWPIRQDVQASSLNSTLVIVPLSLLTVWETQLKNHVHSGRLTWCTHHGKRRFRPINTVRPPDIVFTTYQTVERERRKKSPTNESLFSHHWKRIILDEAHIIRNHNTATASAISALRATSRWAVSGTPIQNNLTDFLGLFKFLQFVPYDDSRAFDDDISALWRNCPVEEATESFKRLLSSVMIRRTKVVLDLTNREDKIMRLPFSELEKEYYQMIEQPVVDMLDQPTDESRPSVPWMTAIQQINKLRLVCNLGTFVPSSQCGPSRIGDIDDKSAELAARFSMSGEACAHCLQPIEASPSGNELGSSTMVTIYHSTCSRFYCADCAELLQYQAPQPCDCTSGPSSCPLRHLKSLLPTPRLTPTGSLSPSPMDVDDNNDISSKVKALISQIRYHPDEKHVVFSSWTSSLDMVERGLRSDPAHLIQSVRIDGKVAPNKRGYAIQQLSDDPNIRVILITIGCGACGLDLTAASRVHLLEPQWNPSLEDQALARVHRLGQTRPVTTIRYIMENSFEEHILKVQDRKKLLATTLLSNGSALEILRSLLHESKVDNSR</sequence>
<gene>
    <name evidence="6" type="ORF">CC86DRAFT_461991</name>
</gene>
<dbReference type="PANTHER" id="PTHR45626">
    <property type="entry name" value="TRANSCRIPTION TERMINATION FACTOR 2-RELATED"/>
    <property type="match status" value="1"/>
</dbReference>
<feature type="domain" description="Helicase ATP-binding" evidence="4">
    <location>
        <begin position="299"/>
        <end position="481"/>
    </location>
</feature>
<dbReference type="InterPro" id="IPR050628">
    <property type="entry name" value="SNF2_RAD54_helicase_TF"/>
</dbReference>
<keyword evidence="1" id="KW-0547">Nucleotide-binding</keyword>
<dbReference type="Pfam" id="PF00271">
    <property type="entry name" value="Helicase_C"/>
    <property type="match status" value="1"/>
</dbReference>
<dbReference type="InterPro" id="IPR049730">
    <property type="entry name" value="SNF2/RAD54-like_C"/>
</dbReference>
<dbReference type="Pfam" id="PF00176">
    <property type="entry name" value="SNF2-rel_dom"/>
    <property type="match status" value="1"/>
</dbReference>
<dbReference type="AlphaFoldDB" id="A0A6A7AMH4"/>
<dbReference type="Gene3D" id="3.40.50.300">
    <property type="entry name" value="P-loop containing nucleotide triphosphate hydrolases"/>
    <property type="match status" value="1"/>
</dbReference>
<dbReference type="CDD" id="cd18793">
    <property type="entry name" value="SF2_C_SNF"/>
    <property type="match status" value="1"/>
</dbReference>
<keyword evidence="3" id="KW-0067">ATP-binding</keyword>
<feature type="domain" description="Helicase C-terminal" evidence="5">
    <location>
        <begin position="716"/>
        <end position="886"/>
    </location>
</feature>
<protein>
    <submittedName>
        <fullName evidence="6">Uncharacterized protein</fullName>
    </submittedName>
</protein>
<evidence type="ECO:0000256" key="3">
    <source>
        <dbReference type="ARBA" id="ARBA00022840"/>
    </source>
</evidence>
<evidence type="ECO:0000256" key="1">
    <source>
        <dbReference type="ARBA" id="ARBA00022741"/>
    </source>
</evidence>
<evidence type="ECO:0000259" key="4">
    <source>
        <dbReference type="PROSITE" id="PS51192"/>
    </source>
</evidence>
<dbReference type="InterPro" id="IPR014001">
    <property type="entry name" value="Helicase_ATP-bd"/>
</dbReference>
<keyword evidence="7" id="KW-1185">Reference proteome</keyword>
<name>A0A6A7AMH4_9PLEO</name>
<reference evidence="6" key="1">
    <citation type="journal article" date="2020" name="Stud. Mycol.">
        <title>101 Dothideomycetes genomes: a test case for predicting lifestyles and emergence of pathogens.</title>
        <authorList>
            <person name="Haridas S."/>
            <person name="Albert R."/>
            <person name="Binder M."/>
            <person name="Bloem J."/>
            <person name="Labutti K."/>
            <person name="Salamov A."/>
            <person name="Andreopoulos B."/>
            <person name="Baker S."/>
            <person name="Barry K."/>
            <person name="Bills G."/>
            <person name="Bluhm B."/>
            <person name="Cannon C."/>
            <person name="Castanera R."/>
            <person name="Culley D."/>
            <person name="Daum C."/>
            <person name="Ezra D."/>
            <person name="Gonzalez J."/>
            <person name="Henrissat B."/>
            <person name="Kuo A."/>
            <person name="Liang C."/>
            <person name="Lipzen A."/>
            <person name="Lutzoni F."/>
            <person name="Magnuson J."/>
            <person name="Mondo S."/>
            <person name="Nolan M."/>
            <person name="Ohm R."/>
            <person name="Pangilinan J."/>
            <person name="Park H.-J."/>
            <person name="Ramirez L."/>
            <person name="Alfaro M."/>
            <person name="Sun H."/>
            <person name="Tritt A."/>
            <person name="Yoshinaga Y."/>
            <person name="Zwiers L.-H."/>
            <person name="Turgeon B."/>
            <person name="Goodwin S."/>
            <person name="Spatafora J."/>
            <person name="Crous P."/>
            <person name="Grigoriev I."/>
        </authorList>
    </citation>
    <scope>NUCLEOTIDE SEQUENCE</scope>
    <source>
        <strain evidence="6">CBS 113818</strain>
    </source>
</reference>
<dbReference type="GO" id="GO:0008094">
    <property type="term" value="F:ATP-dependent activity, acting on DNA"/>
    <property type="evidence" value="ECO:0007669"/>
    <property type="project" value="TreeGrafter"/>
</dbReference>
<evidence type="ECO:0000313" key="6">
    <source>
        <dbReference type="EMBL" id="KAF2833695.1"/>
    </source>
</evidence>
<dbReference type="PROSITE" id="PS51194">
    <property type="entry name" value="HELICASE_CTER"/>
    <property type="match status" value="1"/>
</dbReference>
<dbReference type="InterPro" id="IPR027417">
    <property type="entry name" value="P-loop_NTPase"/>
</dbReference>
<dbReference type="GO" id="GO:0016787">
    <property type="term" value="F:hydrolase activity"/>
    <property type="evidence" value="ECO:0007669"/>
    <property type="project" value="UniProtKB-KW"/>
</dbReference>